<dbReference type="PANTHER" id="PTHR43096">
    <property type="entry name" value="DNAJ HOMOLOG 1, MITOCHONDRIAL-RELATED"/>
    <property type="match status" value="1"/>
</dbReference>
<dbReference type="InParanoid" id="A0A395JKD5"/>
<protein>
    <submittedName>
        <fullName evidence="5">Curved DNA-binding protein</fullName>
    </submittedName>
</protein>
<dbReference type="InterPro" id="IPR008971">
    <property type="entry name" value="HSP40/DnaJ_pept-bd"/>
</dbReference>
<gene>
    <name evidence="5" type="ORF">DFR28_102662</name>
</gene>
<dbReference type="CDD" id="cd10747">
    <property type="entry name" value="DnaJ_C"/>
    <property type="match status" value="1"/>
</dbReference>
<evidence type="ECO:0000313" key="6">
    <source>
        <dbReference type="Proteomes" id="UP000253083"/>
    </source>
</evidence>
<keyword evidence="2 5" id="KW-0238">DNA-binding</keyword>
<dbReference type="CDD" id="cd06257">
    <property type="entry name" value="DnaJ"/>
    <property type="match status" value="1"/>
</dbReference>
<sequence length="315" mass="34896">MEYKDYYQILGVERSATGDQIKSAYRRLARKYHPDVSKEADAEARFKEMKEAYEVLKDADNRAAYDKFGKDWKAGQDFQPPPDWAQQTRRPQGDFDQTAGYSDFFDSLFGARGGADFGGQSRGNMRMDGQDVNARITVSLEDAFSGATRQISIDLPEMDSSGRMVNRRRKLNVKIPKGILAGQRIRLESQGGAGMGAGAQSGDLYLQVDLAPHPIYEPRERDIYVVLPITPWEAALGRTVKAPTLAGPVDLKIPAGSQAGKKLRLKGRGLPGKTPGDEYVELKIVMPATVDDKAKSLYEELERTQTFNPRSSLGV</sequence>
<dbReference type="FunCoup" id="A0A395JKD5">
    <property type="interactions" value="138"/>
</dbReference>
<dbReference type="InterPro" id="IPR001623">
    <property type="entry name" value="DnaJ_domain"/>
</dbReference>
<dbReference type="AlphaFoldDB" id="A0A395JKD5"/>
<keyword evidence="3" id="KW-0143">Chaperone</keyword>
<dbReference type="GO" id="GO:0005737">
    <property type="term" value="C:cytoplasm"/>
    <property type="evidence" value="ECO:0007669"/>
    <property type="project" value="TreeGrafter"/>
</dbReference>
<dbReference type="GO" id="GO:0003677">
    <property type="term" value="F:DNA binding"/>
    <property type="evidence" value="ECO:0007669"/>
    <property type="project" value="UniProtKB-KW"/>
</dbReference>
<keyword evidence="1" id="KW-0963">Cytoplasm</keyword>
<dbReference type="PRINTS" id="PR00625">
    <property type="entry name" value="JDOMAIN"/>
</dbReference>
<dbReference type="PROSITE" id="PS00636">
    <property type="entry name" value="DNAJ_1"/>
    <property type="match status" value="1"/>
</dbReference>
<dbReference type="Pfam" id="PF00226">
    <property type="entry name" value="DnaJ"/>
    <property type="match status" value="1"/>
</dbReference>
<evidence type="ECO:0000256" key="3">
    <source>
        <dbReference type="ARBA" id="ARBA00023186"/>
    </source>
</evidence>
<dbReference type="GO" id="GO:0051082">
    <property type="term" value="F:unfolded protein binding"/>
    <property type="evidence" value="ECO:0007669"/>
    <property type="project" value="InterPro"/>
</dbReference>
<feature type="domain" description="J" evidence="4">
    <location>
        <begin position="5"/>
        <end position="69"/>
    </location>
</feature>
<evidence type="ECO:0000256" key="1">
    <source>
        <dbReference type="ARBA" id="ARBA00022490"/>
    </source>
</evidence>
<reference evidence="5 6" key="1">
    <citation type="submission" date="2018-06" db="EMBL/GenBank/DDBJ databases">
        <title>Genomic Encyclopedia of Type Strains, Phase IV (KMG-IV): sequencing the most valuable type-strain genomes for metagenomic binning, comparative biology and taxonomic classification.</title>
        <authorList>
            <person name="Goeker M."/>
        </authorList>
    </citation>
    <scope>NUCLEOTIDE SEQUENCE [LARGE SCALE GENOMIC DNA]</scope>
    <source>
        <strain evidence="5 6">DSM 24032</strain>
    </source>
</reference>
<dbReference type="SUPFAM" id="SSF49493">
    <property type="entry name" value="HSP40/DnaJ peptide-binding domain"/>
    <property type="match status" value="2"/>
</dbReference>
<dbReference type="PROSITE" id="PS50076">
    <property type="entry name" value="DNAJ_2"/>
    <property type="match status" value="1"/>
</dbReference>
<organism evidence="5 6">
    <name type="scientific">Arenicella xantha</name>
    <dbReference type="NCBI Taxonomy" id="644221"/>
    <lineage>
        <taxon>Bacteria</taxon>
        <taxon>Pseudomonadati</taxon>
        <taxon>Pseudomonadota</taxon>
        <taxon>Gammaproteobacteria</taxon>
        <taxon>Arenicellales</taxon>
        <taxon>Arenicellaceae</taxon>
        <taxon>Arenicella</taxon>
    </lineage>
</organism>
<proteinExistence type="predicted"/>
<dbReference type="Pfam" id="PF01556">
    <property type="entry name" value="DnaJ_C"/>
    <property type="match status" value="1"/>
</dbReference>
<dbReference type="FunFam" id="2.60.260.20:FF:000008">
    <property type="entry name" value="Curved DNA-binding protein"/>
    <property type="match status" value="1"/>
</dbReference>
<dbReference type="RefSeq" id="WP_113954025.1">
    <property type="nucleotide sequence ID" value="NZ_QNRT01000002.1"/>
</dbReference>
<accession>A0A395JKD5</accession>
<dbReference type="SMART" id="SM00271">
    <property type="entry name" value="DnaJ"/>
    <property type="match status" value="1"/>
</dbReference>
<dbReference type="EMBL" id="QNRT01000002">
    <property type="protein sequence ID" value="RBP51243.1"/>
    <property type="molecule type" value="Genomic_DNA"/>
</dbReference>
<evidence type="ECO:0000259" key="4">
    <source>
        <dbReference type="PROSITE" id="PS50076"/>
    </source>
</evidence>
<dbReference type="InterPro" id="IPR018253">
    <property type="entry name" value="DnaJ_domain_CS"/>
</dbReference>
<keyword evidence="6" id="KW-1185">Reference proteome</keyword>
<evidence type="ECO:0000313" key="5">
    <source>
        <dbReference type="EMBL" id="RBP51243.1"/>
    </source>
</evidence>
<dbReference type="SUPFAM" id="SSF46565">
    <property type="entry name" value="Chaperone J-domain"/>
    <property type="match status" value="1"/>
</dbReference>
<name>A0A395JKD5_9GAMM</name>
<dbReference type="Gene3D" id="2.60.260.20">
    <property type="entry name" value="Urease metallochaperone UreE, N-terminal domain"/>
    <property type="match status" value="2"/>
</dbReference>
<dbReference type="Proteomes" id="UP000253083">
    <property type="component" value="Unassembled WGS sequence"/>
</dbReference>
<dbReference type="InterPro" id="IPR002939">
    <property type="entry name" value="DnaJ_C"/>
</dbReference>
<dbReference type="InterPro" id="IPR036869">
    <property type="entry name" value="J_dom_sf"/>
</dbReference>
<comment type="caution">
    <text evidence="5">The sequence shown here is derived from an EMBL/GenBank/DDBJ whole genome shotgun (WGS) entry which is preliminary data.</text>
</comment>
<dbReference type="OrthoDB" id="9779889at2"/>
<dbReference type="GO" id="GO:0042026">
    <property type="term" value="P:protein refolding"/>
    <property type="evidence" value="ECO:0007669"/>
    <property type="project" value="TreeGrafter"/>
</dbReference>
<evidence type="ECO:0000256" key="2">
    <source>
        <dbReference type="ARBA" id="ARBA00023125"/>
    </source>
</evidence>
<dbReference type="Gene3D" id="1.10.287.110">
    <property type="entry name" value="DnaJ domain"/>
    <property type="match status" value="1"/>
</dbReference>
<dbReference type="PANTHER" id="PTHR43096:SF52">
    <property type="entry name" value="DNAJ HOMOLOG 1, MITOCHONDRIAL-RELATED"/>
    <property type="match status" value="1"/>
</dbReference>
<dbReference type="FunFam" id="2.60.260.20:FF:000013">
    <property type="entry name" value="DnaJ subfamily B member 11"/>
    <property type="match status" value="1"/>
</dbReference>